<evidence type="ECO:0000313" key="3">
    <source>
        <dbReference type="Proteomes" id="UP001592531"/>
    </source>
</evidence>
<keyword evidence="3" id="KW-1185">Reference proteome</keyword>
<evidence type="ECO:0000256" key="1">
    <source>
        <dbReference type="SAM" id="Phobius"/>
    </source>
</evidence>
<proteinExistence type="predicted"/>
<reference evidence="2 3" key="1">
    <citation type="submission" date="2024-09" db="EMBL/GenBank/DDBJ databases">
        <authorList>
            <person name="Lee S.D."/>
        </authorList>
    </citation>
    <scope>NUCLEOTIDE SEQUENCE [LARGE SCALE GENOMIC DNA]</scope>
    <source>
        <strain evidence="2 3">N8-3</strain>
    </source>
</reference>
<keyword evidence="1" id="KW-1133">Transmembrane helix</keyword>
<comment type="caution">
    <text evidence="2">The sequence shown here is derived from an EMBL/GenBank/DDBJ whole genome shotgun (WGS) entry which is preliminary data.</text>
</comment>
<gene>
    <name evidence="2" type="ORF">ACEZDE_29845</name>
</gene>
<feature type="transmembrane region" description="Helical" evidence="1">
    <location>
        <begin position="34"/>
        <end position="53"/>
    </location>
</feature>
<accession>A0ABV6W4Z5</accession>
<dbReference type="Proteomes" id="UP001592531">
    <property type="component" value="Unassembled WGS sequence"/>
</dbReference>
<protein>
    <submittedName>
        <fullName evidence="2">Uncharacterized protein</fullName>
    </submittedName>
</protein>
<dbReference type="RefSeq" id="WP_380542806.1">
    <property type="nucleotide sequence ID" value="NZ_JBHFAB010000030.1"/>
</dbReference>
<name>A0ABV6W4Z5_9ACTN</name>
<keyword evidence="1" id="KW-0472">Membrane</keyword>
<organism evidence="2 3">
    <name type="scientific">Streptacidiphilus cavernicola</name>
    <dbReference type="NCBI Taxonomy" id="3342716"/>
    <lineage>
        <taxon>Bacteria</taxon>
        <taxon>Bacillati</taxon>
        <taxon>Actinomycetota</taxon>
        <taxon>Actinomycetes</taxon>
        <taxon>Kitasatosporales</taxon>
        <taxon>Streptomycetaceae</taxon>
        <taxon>Streptacidiphilus</taxon>
    </lineage>
</organism>
<sequence>MKRTWRAIYAAALTVTTAGLGATADCVLTSRPDGAIGSLALFIAGVVAFRMAWEIDILNRRRVSLTTQERLFEAERGVYERDIDRARHDLAAEEHALRKQRSADRAALCEQLAEERDKMQVEFDAKKTEIKKAAFKMGWQMRENGVATEHRNADVIVLPVGTNAPTIMGTGTSHQ</sequence>
<keyword evidence="1" id="KW-0812">Transmembrane</keyword>
<evidence type="ECO:0000313" key="2">
    <source>
        <dbReference type="EMBL" id="MFC1420817.1"/>
    </source>
</evidence>
<dbReference type="EMBL" id="JBHFAB010000030">
    <property type="protein sequence ID" value="MFC1420817.1"/>
    <property type="molecule type" value="Genomic_DNA"/>
</dbReference>